<gene>
    <name evidence="2" type="ORF">QO018_000655</name>
</gene>
<feature type="region of interest" description="Disordered" evidence="1">
    <location>
        <begin position="68"/>
        <end position="92"/>
    </location>
</feature>
<evidence type="ECO:0000313" key="2">
    <source>
        <dbReference type="EMBL" id="MDQ0531819.1"/>
    </source>
</evidence>
<sequence length="92" mass="10021">MKHRHTMRSPSEMHPTARKMGRKIADLGGSGDAVTEADLLTDFSASDIKTHIEAARGYARQLLGSSRGRSSGFQIIGKSGPSIHRQPHLERA</sequence>
<accession>A0ABU0MEF3</accession>
<name>A0ABU0MEF3_9PROT</name>
<keyword evidence="3" id="KW-1185">Reference proteome</keyword>
<dbReference type="Proteomes" id="UP001244552">
    <property type="component" value="Unassembled WGS sequence"/>
</dbReference>
<evidence type="ECO:0000256" key="1">
    <source>
        <dbReference type="SAM" id="MobiDB-lite"/>
    </source>
</evidence>
<organism evidence="2 3">
    <name type="scientific">Azospirillum picis</name>
    <dbReference type="NCBI Taxonomy" id="488438"/>
    <lineage>
        <taxon>Bacteria</taxon>
        <taxon>Pseudomonadati</taxon>
        <taxon>Pseudomonadota</taxon>
        <taxon>Alphaproteobacteria</taxon>
        <taxon>Rhodospirillales</taxon>
        <taxon>Azospirillaceae</taxon>
        <taxon>Azospirillum</taxon>
    </lineage>
</organism>
<dbReference type="EMBL" id="JAUSVU010000002">
    <property type="protein sequence ID" value="MDQ0531819.1"/>
    <property type="molecule type" value="Genomic_DNA"/>
</dbReference>
<comment type="caution">
    <text evidence="2">The sequence shown here is derived from an EMBL/GenBank/DDBJ whole genome shotgun (WGS) entry which is preliminary data.</text>
</comment>
<protein>
    <submittedName>
        <fullName evidence="2">Uncharacterized protein</fullName>
    </submittedName>
</protein>
<dbReference type="RefSeq" id="WP_209978744.1">
    <property type="nucleotide sequence ID" value="NZ_JAGINO010000002.1"/>
</dbReference>
<proteinExistence type="predicted"/>
<evidence type="ECO:0000313" key="3">
    <source>
        <dbReference type="Proteomes" id="UP001244552"/>
    </source>
</evidence>
<reference evidence="2 3" key="1">
    <citation type="submission" date="2023-07" db="EMBL/GenBank/DDBJ databases">
        <title>Genomic Encyclopedia of Type Strains, Phase IV (KMG-IV): sequencing the most valuable type-strain genomes for metagenomic binning, comparative biology and taxonomic classification.</title>
        <authorList>
            <person name="Goeker M."/>
        </authorList>
    </citation>
    <scope>NUCLEOTIDE SEQUENCE [LARGE SCALE GENOMIC DNA]</scope>
    <source>
        <strain evidence="2 3">DSM 19922</strain>
    </source>
</reference>